<proteinExistence type="predicted"/>
<sequence>MLNQKLRIFELWGKVQKYAINCRIFAELRIRLYNIELVSLAALNNSQKSIVLNLNLNVINFNLKKVIFLSFSIKKLTSVLIEGICQETSCDHLLRHQNHENLIKK</sequence>
<dbReference type="Proteomes" id="UP000276133">
    <property type="component" value="Unassembled WGS sequence"/>
</dbReference>
<gene>
    <name evidence="1" type="ORF">BpHYR1_031714</name>
</gene>
<accession>A0A3M7PCQ6</accession>
<keyword evidence="2" id="KW-1185">Reference proteome</keyword>
<evidence type="ECO:0000313" key="2">
    <source>
        <dbReference type="Proteomes" id="UP000276133"/>
    </source>
</evidence>
<protein>
    <submittedName>
        <fullName evidence="1">Uncharacterized protein</fullName>
    </submittedName>
</protein>
<dbReference type="AlphaFoldDB" id="A0A3M7PCQ6"/>
<reference evidence="1 2" key="1">
    <citation type="journal article" date="2018" name="Sci. Rep.">
        <title>Genomic signatures of local adaptation to the degree of environmental predictability in rotifers.</title>
        <authorList>
            <person name="Franch-Gras L."/>
            <person name="Hahn C."/>
            <person name="Garcia-Roger E.M."/>
            <person name="Carmona M.J."/>
            <person name="Serra M."/>
            <person name="Gomez A."/>
        </authorList>
    </citation>
    <scope>NUCLEOTIDE SEQUENCE [LARGE SCALE GENOMIC DNA]</scope>
    <source>
        <strain evidence="1">HYR1</strain>
    </source>
</reference>
<comment type="caution">
    <text evidence="1">The sequence shown here is derived from an EMBL/GenBank/DDBJ whole genome shotgun (WGS) entry which is preliminary data.</text>
</comment>
<dbReference type="EMBL" id="REGN01012144">
    <property type="protein sequence ID" value="RMZ96497.1"/>
    <property type="molecule type" value="Genomic_DNA"/>
</dbReference>
<organism evidence="1 2">
    <name type="scientific">Brachionus plicatilis</name>
    <name type="common">Marine rotifer</name>
    <name type="synonym">Brachionus muelleri</name>
    <dbReference type="NCBI Taxonomy" id="10195"/>
    <lineage>
        <taxon>Eukaryota</taxon>
        <taxon>Metazoa</taxon>
        <taxon>Spiralia</taxon>
        <taxon>Gnathifera</taxon>
        <taxon>Rotifera</taxon>
        <taxon>Eurotatoria</taxon>
        <taxon>Monogononta</taxon>
        <taxon>Pseudotrocha</taxon>
        <taxon>Ploima</taxon>
        <taxon>Brachionidae</taxon>
        <taxon>Brachionus</taxon>
    </lineage>
</organism>
<evidence type="ECO:0000313" key="1">
    <source>
        <dbReference type="EMBL" id="RMZ96497.1"/>
    </source>
</evidence>
<name>A0A3M7PCQ6_BRAPC</name>